<accession>E2PYJ7</accession>
<dbReference type="KEGG" id="sclf:BB341_22350"/>
<proteinExistence type="predicted"/>
<dbReference type="PANTHER" id="PTHR34473:SF3">
    <property type="entry name" value="TRANSMEMBRANE PROTEIN-RELATED"/>
    <property type="match status" value="1"/>
</dbReference>
<name>E2PYJ7_STRCL</name>
<keyword evidence="2" id="KW-0472">Membrane</keyword>
<feature type="transmembrane region" description="Helical" evidence="2">
    <location>
        <begin position="64"/>
        <end position="81"/>
    </location>
</feature>
<dbReference type="PANTHER" id="PTHR34473">
    <property type="entry name" value="UPF0699 TRANSMEMBRANE PROTEIN YDBS"/>
    <property type="match status" value="1"/>
</dbReference>
<sequence>MTTGEGSGDIPDALAGAPGTASPGTAAPGAAVPGAAAPVVRVRLRPPAHALSERAVGWWRARSALATALITGVLAVLGWFVGPARPWLLAAAALALVLGALEALTVPRWRYRVHRWEVTDEAVHVRTGAFWQEWRIAPMSRIQTVDTRQGPLERRFRLATVVVTTASSKGALTLEGLDHEHAADLARRLTAMTRATPGDAT</sequence>
<dbReference type="AlphaFoldDB" id="E2PYJ7"/>
<dbReference type="RefSeq" id="WP_003960062.1">
    <property type="nucleotide sequence ID" value="NZ_CM000913.1"/>
</dbReference>
<keyword evidence="2" id="KW-1133">Transmembrane helix</keyword>
<evidence type="ECO:0000256" key="1">
    <source>
        <dbReference type="SAM" id="MobiDB-lite"/>
    </source>
</evidence>
<organism evidence="4 5">
    <name type="scientific">Streptomyces clavuligerus</name>
    <dbReference type="NCBI Taxonomy" id="1901"/>
    <lineage>
        <taxon>Bacteria</taxon>
        <taxon>Bacillati</taxon>
        <taxon>Actinomycetota</taxon>
        <taxon>Actinomycetes</taxon>
        <taxon>Kitasatosporales</taxon>
        <taxon>Streptomycetaceae</taxon>
        <taxon>Streptomyces</taxon>
    </lineage>
</organism>
<gene>
    <name evidence="4" type="ORF">SCLAV_1141</name>
</gene>
<dbReference type="Pfam" id="PF03703">
    <property type="entry name" value="bPH_2"/>
    <property type="match status" value="1"/>
</dbReference>
<evidence type="ECO:0000313" key="4">
    <source>
        <dbReference type="EMBL" id="EFG06219.1"/>
    </source>
</evidence>
<dbReference type="EMBL" id="CM000913">
    <property type="protein sequence ID" value="EFG06219.1"/>
    <property type="molecule type" value="Genomic_DNA"/>
</dbReference>
<feature type="transmembrane region" description="Helical" evidence="2">
    <location>
        <begin position="87"/>
        <end position="106"/>
    </location>
</feature>
<keyword evidence="5" id="KW-1185">Reference proteome</keyword>
<dbReference type="OrthoDB" id="3730669at2"/>
<feature type="compositionally biased region" description="Low complexity" evidence="1">
    <location>
        <begin position="13"/>
        <end position="29"/>
    </location>
</feature>
<dbReference type="Proteomes" id="UP000002357">
    <property type="component" value="Chromosome"/>
</dbReference>
<feature type="domain" description="YdbS-like PH" evidence="3">
    <location>
        <begin position="111"/>
        <end position="188"/>
    </location>
</feature>
<reference evidence="4 5" key="1">
    <citation type="journal article" date="2010" name="Genome Biol. Evol.">
        <title>The sequence of a 1.8-mb bacterial linear plasmid reveals a rich evolutionary reservoir of secondary metabolic pathways.</title>
        <authorList>
            <person name="Medema M.H."/>
            <person name="Trefzer A."/>
            <person name="Kovalchuk A."/>
            <person name="van den Berg M."/>
            <person name="Mueller U."/>
            <person name="Heijne W."/>
            <person name="Wu L."/>
            <person name="Alam M.T."/>
            <person name="Ronning C.M."/>
            <person name="Nierman W.C."/>
            <person name="Bovenberg R.A.L."/>
            <person name="Breitling R."/>
            <person name="Takano E."/>
        </authorList>
    </citation>
    <scope>NUCLEOTIDE SEQUENCE [LARGE SCALE GENOMIC DNA]</scope>
    <source>
        <strain evidence="5">ATCC 27064 / DSM 738 / JCM 4710 / NBRC 13307 / NCIMB 12785 / NRRL 3585 / VKM Ac-602</strain>
    </source>
</reference>
<protein>
    <submittedName>
        <fullName evidence="4">Membrane-flanked domain-containing protein</fullName>
    </submittedName>
</protein>
<evidence type="ECO:0000259" key="3">
    <source>
        <dbReference type="Pfam" id="PF03703"/>
    </source>
</evidence>
<dbReference type="eggNOG" id="COG3402">
    <property type="taxonomic scope" value="Bacteria"/>
</dbReference>
<evidence type="ECO:0000313" key="5">
    <source>
        <dbReference type="Proteomes" id="UP000002357"/>
    </source>
</evidence>
<dbReference type="STRING" id="1901.BB341_22350"/>
<keyword evidence="2" id="KW-0812">Transmembrane</keyword>
<evidence type="ECO:0000256" key="2">
    <source>
        <dbReference type="SAM" id="Phobius"/>
    </source>
</evidence>
<feature type="region of interest" description="Disordered" evidence="1">
    <location>
        <begin position="1"/>
        <end position="29"/>
    </location>
</feature>
<dbReference type="GeneID" id="93732209"/>
<dbReference type="InterPro" id="IPR005182">
    <property type="entry name" value="YdbS-like_PH"/>
</dbReference>